<evidence type="ECO:0000256" key="1">
    <source>
        <dbReference type="SAM" id="MobiDB-lite"/>
    </source>
</evidence>
<feature type="region of interest" description="Disordered" evidence="1">
    <location>
        <begin position="16"/>
        <end position="43"/>
    </location>
</feature>
<sequence>MACVGVSARWDRWEEKPGTTRLRRNRASSEDGDDNGATGETHAARASLNWARGKKASIAWLKATRRGQRRAWEVLSSRAMMATAQGEGRQPVGFAVPR</sequence>
<reference evidence="2 3" key="1">
    <citation type="submission" date="2019-11" db="EMBL/GenBank/DDBJ databases">
        <title>Whole genome sequence of Oryza granulata.</title>
        <authorList>
            <person name="Li W."/>
        </authorList>
    </citation>
    <scope>NUCLEOTIDE SEQUENCE [LARGE SCALE GENOMIC DNA]</scope>
    <source>
        <strain evidence="3">cv. Menghai</strain>
        <tissue evidence="2">Leaf</tissue>
    </source>
</reference>
<organism evidence="2 3">
    <name type="scientific">Oryza meyeriana var. granulata</name>
    <dbReference type="NCBI Taxonomy" id="110450"/>
    <lineage>
        <taxon>Eukaryota</taxon>
        <taxon>Viridiplantae</taxon>
        <taxon>Streptophyta</taxon>
        <taxon>Embryophyta</taxon>
        <taxon>Tracheophyta</taxon>
        <taxon>Spermatophyta</taxon>
        <taxon>Magnoliopsida</taxon>
        <taxon>Liliopsida</taxon>
        <taxon>Poales</taxon>
        <taxon>Poaceae</taxon>
        <taxon>BOP clade</taxon>
        <taxon>Oryzoideae</taxon>
        <taxon>Oryzeae</taxon>
        <taxon>Oryzinae</taxon>
        <taxon>Oryza</taxon>
        <taxon>Oryza meyeriana</taxon>
    </lineage>
</organism>
<accession>A0A6G1DH76</accession>
<dbReference type="EMBL" id="SPHZ02000006">
    <property type="protein sequence ID" value="KAF0911938.1"/>
    <property type="molecule type" value="Genomic_DNA"/>
</dbReference>
<dbReference type="AlphaFoldDB" id="A0A6G1DH76"/>
<protein>
    <submittedName>
        <fullName evidence="2">Uncharacterized protein</fullName>
    </submittedName>
</protein>
<gene>
    <name evidence="2" type="ORF">E2562_012753</name>
</gene>
<proteinExistence type="predicted"/>
<name>A0A6G1DH76_9ORYZ</name>
<dbReference type="Proteomes" id="UP000479710">
    <property type="component" value="Unassembled WGS sequence"/>
</dbReference>
<evidence type="ECO:0000313" key="3">
    <source>
        <dbReference type="Proteomes" id="UP000479710"/>
    </source>
</evidence>
<keyword evidence="3" id="KW-1185">Reference proteome</keyword>
<evidence type="ECO:0000313" key="2">
    <source>
        <dbReference type="EMBL" id="KAF0911938.1"/>
    </source>
</evidence>
<comment type="caution">
    <text evidence="2">The sequence shown here is derived from an EMBL/GenBank/DDBJ whole genome shotgun (WGS) entry which is preliminary data.</text>
</comment>